<comment type="caution">
    <text evidence="1">The sequence shown here is derived from an EMBL/GenBank/DDBJ whole genome shotgun (WGS) entry which is preliminary data.</text>
</comment>
<sequence>MSVLKEPFAIPSRFRGIYRYLLHAKGQREKREVLAKIISPDELVKDKPSPRPMFDASLRECFKCGLLIKEENEDYTEIVINPNLSAEARNPKTGDELLPNTLADLFFASDNEDEYDFGLVCAWYLSQNVYDPPRTWEAVEQKVAEQKVGELLKMTNNTLYGQMDDWMGYMGLLWGHALERKRILVPDPTIYLKRNLRYLFQKSDEKVLAREFIDRLAKKCPIFETGHFRETIEANIGRRQPNYLSNSTAFALLRLQNEGYIELKRESDADLMILPKANNQIDDSSRISHITYKG</sequence>
<reference evidence="1 2" key="1">
    <citation type="submission" date="2015-02" db="EMBL/GenBank/DDBJ databases">
        <title>Draft genome of a novel marine cyanobacterium (Chroococcales) isolated from South Atlantic Ocean.</title>
        <authorList>
            <person name="Rigonato J."/>
            <person name="Alvarenga D.O."/>
            <person name="Branco L.H."/>
            <person name="Varani A.M."/>
            <person name="Brandini F.P."/>
            <person name="Fiore M.F."/>
        </authorList>
    </citation>
    <scope>NUCLEOTIDE SEQUENCE [LARGE SCALE GENOMIC DNA]</scope>
    <source>
        <strain evidence="1 2">CENA595</strain>
    </source>
</reference>
<protein>
    <submittedName>
        <fullName evidence="1">Uncharacterized protein</fullName>
    </submittedName>
</protein>
<keyword evidence="2" id="KW-1185">Reference proteome</keyword>
<evidence type="ECO:0000313" key="2">
    <source>
        <dbReference type="Proteomes" id="UP000032452"/>
    </source>
</evidence>
<dbReference type="AlphaFoldDB" id="A0A0D8ZZ53"/>
<accession>A0A0D8ZZ53</accession>
<name>A0A0D8ZZ53_9CYAN</name>
<dbReference type="OrthoDB" id="507005at2"/>
<dbReference type="RefSeq" id="WP_045053922.1">
    <property type="nucleotide sequence ID" value="NZ_CAWMDP010000032.1"/>
</dbReference>
<organism evidence="1 2">
    <name type="scientific">Aliterella atlantica CENA595</name>
    <dbReference type="NCBI Taxonomy" id="1618023"/>
    <lineage>
        <taxon>Bacteria</taxon>
        <taxon>Bacillati</taxon>
        <taxon>Cyanobacteriota</taxon>
        <taxon>Cyanophyceae</taxon>
        <taxon>Chroococcidiopsidales</taxon>
        <taxon>Aliterellaceae</taxon>
        <taxon>Aliterella</taxon>
    </lineage>
</organism>
<gene>
    <name evidence="1" type="ORF">UH38_07010</name>
</gene>
<dbReference type="EMBL" id="JYON01000005">
    <property type="protein sequence ID" value="KJH72501.1"/>
    <property type="molecule type" value="Genomic_DNA"/>
</dbReference>
<proteinExistence type="predicted"/>
<dbReference type="STRING" id="1618023.UH38_07010"/>
<dbReference type="Proteomes" id="UP000032452">
    <property type="component" value="Unassembled WGS sequence"/>
</dbReference>
<evidence type="ECO:0000313" key="1">
    <source>
        <dbReference type="EMBL" id="KJH72501.1"/>
    </source>
</evidence>
<dbReference type="NCBIfam" id="NF041064">
    <property type="entry name" value="DpdG"/>
    <property type="match status" value="1"/>
</dbReference>
<dbReference type="InterPro" id="IPR049812">
    <property type="entry name" value="DpdG-like"/>
</dbReference>